<sequence>MCGICGILHPDTRPVHADLLRQMNDQIIHRGPDSDGFFVDGRVGMAMRRLAIIDLSGSSQPIFNEDRSVAIVFNGEIYNYRELRAELLLHGHQFATDGDTEVIVHAYEQWGDALLPRLNGMFVFSIWDARQQRLLIARDRMGEKPLYWHHSRAHGLVWGSEAKAVLAAPWVERRIDPLALHHYLTLQYTPDPLTIYAGISQLPAAHKLVVEAGLAPRVERWWRLAFEPKIALSDAEAIEQARRLLPAAVERQLVSEVPLGAFLSGGIDSSIIVALMAERTREPVRTFSIGFEERHFSETHYACQVAERYATEHHEFIFRPADLVRVIEGVAAAVDEPFADPAALPLYELARQTRRHVTVALSGDGGDETLAGYRRYMLDGWLRPYTLLPQVVTQRLVPSLAALIPEIWWLPEDRNPITGLKRLNQFAAVSHKASLVRWGSYFSQSEKIGLYTEQWHDQLASIDTADWVAVAYDQARAKSLLDRTLAVDHVTYLAGDLLPKTDRTTMAHSLEARAPFLDAAWVEWTARLPARFKVRGRNGKWLLKAAFGDKLPPQVAARGKQGFGVPVGDWLRTELRGWATERLLHNPTLETWLRPEAVRRLLNEHTSGKVNHGKKLWALLMLAVWAEQRM</sequence>
<comment type="pathway">
    <text evidence="1">Amino-acid biosynthesis; L-asparagine biosynthesis; L-asparagine from L-aspartate (L-Gln route): step 1/1.</text>
</comment>
<dbReference type="OrthoDB" id="9763290at2"/>
<feature type="site" description="Important for beta-aspartyl-AMP intermediate formation" evidence="11">
    <location>
        <position position="364"/>
    </location>
</feature>
<dbReference type="EC" id="6.3.5.4" evidence="3"/>
<dbReference type="Pfam" id="PF00733">
    <property type="entry name" value="Asn_synthase"/>
    <property type="match status" value="1"/>
</dbReference>
<dbReference type="Gene3D" id="3.40.50.620">
    <property type="entry name" value="HUPs"/>
    <property type="match status" value="1"/>
</dbReference>
<feature type="active site" description="For GATase activity" evidence="9">
    <location>
        <position position="2"/>
    </location>
</feature>
<keyword evidence="7 9" id="KW-0315">Glutamine amidotransferase</keyword>
<keyword evidence="6 9" id="KW-0061">Asparagine biosynthesis</keyword>
<dbReference type="PIRSF" id="PIRSF001589">
    <property type="entry name" value="Asn_synthetase_glu-h"/>
    <property type="match status" value="1"/>
</dbReference>
<organism evidence="13 14">
    <name type="scientific">Oscillochloris trichoides DG-6</name>
    <dbReference type="NCBI Taxonomy" id="765420"/>
    <lineage>
        <taxon>Bacteria</taxon>
        <taxon>Bacillati</taxon>
        <taxon>Chloroflexota</taxon>
        <taxon>Chloroflexia</taxon>
        <taxon>Chloroflexales</taxon>
        <taxon>Chloroflexineae</taxon>
        <taxon>Oscillochloridaceae</taxon>
        <taxon>Oscillochloris</taxon>
    </lineage>
</organism>
<protein>
    <recommendedName>
        <fullName evidence="3">asparagine synthase (glutamine-hydrolyzing)</fullName>
        <ecNumber evidence="3">6.3.5.4</ecNumber>
    </recommendedName>
</protein>
<feature type="binding site" evidence="10">
    <location>
        <position position="99"/>
    </location>
    <ligand>
        <name>L-glutamine</name>
        <dbReference type="ChEBI" id="CHEBI:58359"/>
    </ligand>
</feature>
<dbReference type="InterPro" id="IPR017932">
    <property type="entry name" value="GATase_2_dom"/>
</dbReference>
<name>E1IC19_9CHLR</name>
<dbReference type="CDD" id="cd01991">
    <property type="entry name" value="Asn_synthase_B_C"/>
    <property type="match status" value="1"/>
</dbReference>
<dbReference type="AlphaFoldDB" id="E1IC19"/>
<dbReference type="GO" id="GO:0004066">
    <property type="term" value="F:asparagine synthase (glutamine-hydrolyzing) activity"/>
    <property type="evidence" value="ECO:0007669"/>
    <property type="project" value="UniProtKB-EC"/>
</dbReference>
<dbReference type="GO" id="GO:0006529">
    <property type="term" value="P:asparagine biosynthetic process"/>
    <property type="evidence" value="ECO:0007669"/>
    <property type="project" value="UniProtKB-KW"/>
</dbReference>
<evidence type="ECO:0000256" key="4">
    <source>
        <dbReference type="ARBA" id="ARBA00022741"/>
    </source>
</evidence>
<comment type="catalytic activity">
    <reaction evidence="8">
        <text>L-aspartate + L-glutamine + ATP + H2O = L-asparagine + L-glutamate + AMP + diphosphate + H(+)</text>
        <dbReference type="Rhea" id="RHEA:12228"/>
        <dbReference type="ChEBI" id="CHEBI:15377"/>
        <dbReference type="ChEBI" id="CHEBI:15378"/>
        <dbReference type="ChEBI" id="CHEBI:29985"/>
        <dbReference type="ChEBI" id="CHEBI:29991"/>
        <dbReference type="ChEBI" id="CHEBI:30616"/>
        <dbReference type="ChEBI" id="CHEBI:33019"/>
        <dbReference type="ChEBI" id="CHEBI:58048"/>
        <dbReference type="ChEBI" id="CHEBI:58359"/>
        <dbReference type="ChEBI" id="CHEBI:456215"/>
        <dbReference type="EC" id="6.3.5.4"/>
    </reaction>
</comment>
<dbReference type="NCBIfam" id="TIGR01536">
    <property type="entry name" value="asn_synth_AEB"/>
    <property type="match status" value="1"/>
</dbReference>
<dbReference type="SUPFAM" id="SSF52402">
    <property type="entry name" value="Adenine nucleotide alpha hydrolases-like"/>
    <property type="match status" value="1"/>
</dbReference>
<dbReference type="SUPFAM" id="SSF56235">
    <property type="entry name" value="N-terminal nucleophile aminohydrolases (Ntn hydrolases)"/>
    <property type="match status" value="1"/>
</dbReference>
<comment type="caution">
    <text evidence="13">The sequence shown here is derived from an EMBL/GenBank/DDBJ whole genome shotgun (WGS) entry which is preliminary data.</text>
</comment>
<dbReference type="Proteomes" id="UP000054010">
    <property type="component" value="Unassembled WGS sequence"/>
</dbReference>
<evidence type="ECO:0000256" key="10">
    <source>
        <dbReference type="PIRSR" id="PIRSR001589-2"/>
    </source>
</evidence>
<evidence type="ECO:0000313" key="14">
    <source>
        <dbReference type="Proteomes" id="UP000054010"/>
    </source>
</evidence>
<dbReference type="PANTHER" id="PTHR43284:SF1">
    <property type="entry name" value="ASPARAGINE SYNTHETASE"/>
    <property type="match status" value="1"/>
</dbReference>
<feature type="binding site" evidence="10">
    <location>
        <position position="289"/>
    </location>
    <ligand>
        <name>ATP</name>
        <dbReference type="ChEBI" id="CHEBI:30616"/>
    </ligand>
</feature>
<evidence type="ECO:0000259" key="12">
    <source>
        <dbReference type="PROSITE" id="PS51278"/>
    </source>
</evidence>
<evidence type="ECO:0000313" key="13">
    <source>
        <dbReference type="EMBL" id="EFO81281.1"/>
    </source>
</evidence>
<evidence type="ECO:0000256" key="1">
    <source>
        <dbReference type="ARBA" id="ARBA00005187"/>
    </source>
</evidence>
<dbReference type="InterPro" id="IPR006426">
    <property type="entry name" value="Asn_synth_AEB"/>
</dbReference>
<keyword evidence="9" id="KW-0028">Amino-acid biosynthesis</keyword>
<dbReference type="GO" id="GO:0005524">
    <property type="term" value="F:ATP binding"/>
    <property type="evidence" value="ECO:0007669"/>
    <property type="project" value="UniProtKB-KW"/>
</dbReference>
<evidence type="ECO:0000256" key="8">
    <source>
        <dbReference type="ARBA" id="ARBA00048741"/>
    </source>
</evidence>
<dbReference type="CDD" id="cd00712">
    <property type="entry name" value="AsnB"/>
    <property type="match status" value="1"/>
</dbReference>
<keyword evidence="14" id="KW-1185">Reference proteome</keyword>
<gene>
    <name evidence="13" type="ORF">OSCT_0870</name>
</gene>
<dbReference type="EMBL" id="ADVR01000018">
    <property type="protein sequence ID" value="EFO81281.1"/>
    <property type="molecule type" value="Genomic_DNA"/>
</dbReference>
<feature type="binding site" evidence="10">
    <location>
        <begin position="362"/>
        <end position="363"/>
    </location>
    <ligand>
        <name>ATP</name>
        <dbReference type="ChEBI" id="CHEBI:30616"/>
    </ligand>
</feature>
<dbReference type="PANTHER" id="PTHR43284">
    <property type="entry name" value="ASPARAGINE SYNTHETASE (GLUTAMINE-HYDROLYZING)"/>
    <property type="match status" value="1"/>
</dbReference>
<dbReference type="eggNOG" id="COG0367">
    <property type="taxonomic scope" value="Bacteria"/>
</dbReference>
<evidence type="ECO:0000256" key="11">
    <source>
        <dbReference type="PIRSR" id="PIRSR001589-3"/>
    </source>
</evidence>
<dbReference type="InterPro" id="IPR014729">
    <property type="entry name" value="Rossmann-like_a/b/a_fold"/>
</dbReference>
<evidence type="ECO:0000256" key="6">
    <source>
        <dbReference type="ARBA" id="ARBA00022888"/>
    </source>
</evidence>
<accession>E1IC19</accession>
<evidence type="ECO:0000256" key="3">
    <source>
        <dbReference type="ARBA" id="ARBA00012737"/>
    </source>
</evidence>
<feature type="domain" description="Glutamine amidotransferase type-2" evidence="12">
    <location>
        <begin position="2"/>
        <end position="213"/>
    </location>
</feature>
<dbReference type="PROSITE" id="PS51278">
    <property type="entry name" value="GATASE_TYPE_2"/>
    <property type="match status" value="1"/>
</dbReference>
<evidence type="ECO:0000256" key="7">
    <source>
        <dbReference type="ARBA" id="ARBA00022962"/>
    </source>
</evidence>
<evidence type="ECO:0000256" key="2">
    <source>
        <dbReference type="ARBA" id="ARBA00005752"/>
    </source>
</evidence>
<keyword evidence="5 10" id="KW-0067">ATP-binding</keyword>
<dbReference type="InterPro" id="IPR033738">
    <property type="entry name" value="AsnB_N"/>
</dbReference>
<dbReference type="HOGENOM" id="CLU_014658_3_1_0"/>
<dbReference type="Gene3D" id="3.60.20.10">
    <property type="entry name" value="Glutamine Phosphoribosylpyrophosphate, subunit 1, domain 1"/>
    <property type="match status" value="1"/>
</dbReference>
<dbReference type="Pfam" id="PF13537">
    <property type="entry name" value="GATase_7"/>
    <property type="match status" value="1"/>
</dbReference>
<evidence type="ECO:0000256" key="5">
    <source>
        <dbReference type="ARBA" id="ARBA00022840"/>
    </source>
</evidence>
<keyword evidence="4 10" id="KW-0547">Nucleotide-binding</keyword>
<comment type="similarity">
    <text evidence="2">Belongs to the asparagine synthetase family.</text>
</comment>
<evidence type="ECO:0000256" key="9">
    <source>
        <dbReference type="PIRSR" id="PIRSR001589-1"/>
    </source>
</evidence>
<dbReference type="InterPro" id="IPR051786">
    <property type="entry name" value="ASN_synthetase/amidase"/>
</dbReference>
<dbReference type="STRING" id="765420.OSCT_0870"/>
<reference evidence="13 14" key="1">
    <citation type="journal article" date="2011" name="J. Bacteriol.">
        <title>Draft genome sequence of the anoxygenic filamentous phototrophic bacterium Oscillochloris trichoides subsp. DG-6.</title>
        <authorList>
            <person name="Kuznetsov B.B."/>
            <person name="Ivanovsky R.N."/>
            <person name="Keppen O.I."/>
            <person name="Sukhacheva M.V."/>
            <person name="Bumazhkin B.K."/>
            <person name="Patutina E.O."/>
            <person name="Beletsky A.V."/>
            <person name="Mardanov A.V."/>
            <person name="Baslerov R.V."/>
            <person name="Panteleeva A.N."/>
            <person name="Kolganova T.V."/>
            <person name="Ravin N.V."/>
            <person name="Skryabin K.G."/>
        </authorList>
    </citation>
    <scope>NUCLEOTIDE SEQUENCE [LARGE SCALE GENOMIC DNA]</scope>
    <source>
        <strain evidence="13 14">DG-6</strain>
    </source>
</reference>
<dbReference type="GO" id="GO:0005829">
    <property type="term" value="C:cytosol"/>
    <property type="evidence" value="ECO:0007669"/>
    <property type="project" value="TreeGrafter"/>
</dbReference>
<dbReference type="InterPro" id="IPR029055">
    <property type="entry name" value="Ntn_hydrolases_N"/>
</dbReference>
<dbReference type="InterPro" id="IPR001962">
    <property type="entry name" value="Asn_synthase"/>
</dbReference>
<proteinExistence type="inferred from homology"/>